<evidence type="ECO:0000313" key="4">
    <source>
        <dbReference type="EMBL" id="KAK1732755.1"/>
    </source>
</evidence>
<comment type="caution">
    <text evidence="4">The sequence shown here is derived from an EMBL/GenBank/DDBJ whole genome shotgun (WGS) entry which is preliminary data.</text>
</comment>
<dbReference type="SUPFAM" id="SSF52343">
    <property type="entry name" value="Ferredoxin reductase-like, C-terminal NADP-linked domain"/>
    <property type="match status" value="1"/>
</dbReference>
<evidence type="ECO:0000259" key="3">
    <source>
        <dbReference type="Pfam" id="PF08030"/>
    </source>
</evidence>
<gene>
    <name evidence="4" type="ORF">QTG54_016558</name>
</gene>
<dbReference type="GO" id="GO:0005886">
    <property type="term" value="C:plasma membrane"/>
    <property type="evidence" value="ECO:0007669"/>
    <property type="project" value="TreeGrafter"/>
</dbReference>
<keyword evidence="2" id="KW-1133">Transmembrane helix</keyword>
<dbReference type="EC" id="1.6.3.-" evidence="4"/>
<dbReference type="PANTHER" id="PTHR11972:SF153">
    <property type="entry name" value="SUPEROXIDE-GENERATING NADPH OXIDASE HEAVY CHAIN SUBUNIT A"/>
    <property type="match status" value="1"/>
</dbReference>
<dbReference type="PANTHER" id="PTHR11972">
    <property type="entry name" value="NADPH OXIDASE"/>
    <property type="match status" value="1"/>
</dbReference>
<accession>A0AAD8XSP0</accession>
<feature type="transmembrane region" description="Helical" evidence="2">
    <location>
        <begin position="213"/>
        <end position="233"/>
    </location>
</feature>
<feature type="transmembrane region" description="Helical" evidence="2">
    <location>
        <begin position="253"/>
        <end position="271"/>
    </location>
</feature>
<dbReference type="Proteomes" id="UP001224775">
    <property type="component" value="Unassembled WGS sequence"/>
</dbReference>
<keyword evidence="2" id="KW-0472">Membrane</keyword>
<proteinExistence type="predicted"/>
<evidence type="ECO:0000256" key="1">
    <source>
        <dbReference type="ARBA" id="ARBA00023002"/>
    </source>
</evidence>
<dbReference type="GO" id="GO:0016491">
    <property type="term" value="F:oxidoreductase activity"/>
    <property type="evidence" value="ECO:0007669"/>
    <property type="project" value="UniProtKB-KW"/>
</dbReference>
<keyword evidence="2" id="KW-0812">Transmembrane</keyword>
<dbReference type="InterPro" id="IPR013121">
    <property type="entry name" value="Fe_red_NAD-bd_6"/>
</dbReference>
<dbReference type="Gene3D" id="3.40.50.80">
    <property type="entry name" value="Nucleotide-binding domain of ferredoxin-NADP reductase (FNR) module"/>
    <property type="match status" value="1"/>
</dbReference>
<protein>
    <submittedName>
        <fullName evidence="4">NADPH oxidase</fullName>
        <ecNumber evidence="4">1.6.3.-</ecNumber>
    </submittedName>
</protein>
<keyword evidence="5" id="KW-1185">Reference proteome</keyword>
<keyword evidence="1 4" id="KW-0560">Oxidoreductase</keyword>
<evidence type="ECO:0000313" key="5">
    <source>
        <dbReference type="Proteomes" id="UP001224775"/>
    </source>
</evidence>
<reference evidence="4" key="1">
    <citation type="submission" date="2023-06" db="EMBL/GenBank/DDBJ databases">
        <title>Survivors Of The Sea: Transcriptome response of Skeletonema marinoi to long-term dormancy.</title>
        <authorList>
            <person name="Pinder M.I.M."/>
            <person name="Kourtchenko O."/>
            <person name="Robertson E.K."/>
            <person name="Larsson T."/>
            <person name="Maumus F."/>
            <person name="Osuna-Cruz C.M."/>
            <person name="Vancaester E."/>
            <person name="Stenow R."/>
            <person name="Vandepoele K."/>
            <person name="Ploug H."/>
            <person name="Bruchert V."/>
            <person name="Godhe A."/>
            <person name="Topel M."/>
        </authorList>
    </citation>
    <scope>NUCLEOTIDE SEQUENCE</scope>
    <source>
        <strain evidence="4">R05AC</strain>
    </source>
</reference>
<dbReference type="Pfam" id="PF08030">
    <property type="entry name" value="NAD_binding_6"/>
    <property type="match status" value="1"/>
</dbReference>
<feature type="transmembrane region" description="Helical" evidence="2">
    <location>
        <begin position="66"/>
        <end position="83"/>
    </location>
</feature>
<dbReference type="EMBL" id="JATAAI010000058">
    <property type="protein sequence ID" value="KAK1732755.1"/>
    <property type="molecule type" value="Genomic_DNA"/>
</dbReference>
<name>A0AAD8XSP0_9STRA</name>
<sequence length="691" mass="78678">MYISHAQPHFGVIATSEPTSDTVEVSPSKSFDDDDNLIMHPAKQRSCRSWRFGQCFKSTRYKGLKMAQLLCAVYILLMTFRYYPNGLIDPSAPLGQWRIVDVWNSENTSAGVIQLEGDPFGPKRAVVAKDRISLICLAISRISAFTMYPCIFLVFMTKCKATINFLMTTPFSLYMVHDQHELHSFCGKFLAIDVWVHTLFHCLRWGLQGNIDLLWTNIAGITGLVALLACVMVCLPMMVQKLMRLMSYEVRKFLHITFFYIFAVALCFHNKTSAWPNGGYNQVILGFCIVYYTLDAAYVMFFMTEMIETTIFNVLPSGVQMTLAVSDHFQKAYAQGGYGYVCLPWVSKNQWHAFSLFEHPSNPNLRQVFMLNVGNWTKEVHAQLQRNTVRPAWIQGPFVSPYNNALAFDNTICVATGIGITPALSVIRAHRDSRRINLIWACRDVAMLEFFMDHLWLNNDGWILIFYTGKEALSPAVENAKLNSNIKLIKSRPDFDMIIPNIIFGIETGKGVPEAAVPSEKLQVRELIAKKVWELEGEGLLEDEIVEELTFLAHEKGFLLSSLVDERAEDRNKNLLQVIKEQFAIYNNSARNGNYIPPELASASQSHQGLHKRHNNNNKLTRYQRSTSMAVQSRPWEKQPAAEDFVSALDKKRVLNTWGVLYCGGSKSVESKLRKISNKYDLELHTETFAW</sequence>
<feature type="transmembrane region" description="Helical" evidence="2">
    <location>
        <begin position="283"/>
        <end position="303"/>
    </location>
</feature>
<organism evidence="4 5">
    <name type="scientific">Skeletonema marinoi</name>
    <dbReference type="NCBI Taxonomy" id="267567"/>
    <lineage>
        <taxon>Eukaryota</taxon>
        <taxon>Sar</taxon>
        <taxon>Stramenopiles</taxon>
        <taxon>Ochrophyta</taxon>
        <taxon>Bacillariophyta</taxon>
        <taxon>Coscinodiscophyceae</taxon>
        <taxon>Thalassiosirophycidae</taxon>
        <taxon>Thalassiosirales</taxon>
        <taxon>Skeletonemataceae</taxon>
        <taxon>Skeletonema</taxon>
        <taxon>Skeletonema marinoi-dohrnii complex</taxon>
    </lineage>
</organism>
<evidence type="ECO:0000256" key="2">
    <source>
        <dbReference type="SAM" id="Phobius"/>
    </source>
</evidence>
<dbReference type="InterPro" id="IPR039261">
    <property type="entry name" value="FNR_nucleotide-bd"/>
</dbReference>
<dbReference type="InterPro" id="IPR050369">
    <property type="entry name" value="RBOH/FRE"/>
</dbReference>
<dbReference type="CDD" id="cd06186">
    <property type="entry name" value="NOX_Duox_like_FAD_NADP"/>
    <property type="match status" value="1"/>
</dbReference>
<dbReference type="AlphaFoldDB" id="A0AAD8XSP0"/>
<feature type="transmembrane region" description="Helical" evidence="2">
    <location>
        <begin position="132"/>
        <end position="155"/>
    </location>
</feature>
<feature type="domain" description="Ferric reductase NAD binding" evidence="3">
    <location>
        <begin position="408"/>
        <end position="455"/>
    </location>
</feature>